<evidence type="ECO:0000313" key="2">
    <source>
        <dbReference type="EMBL" id="KAK7392365.1"/>
    </source>
</evidence>
<dbReference type="EMBL" id="JAYMYS010000005">
    <property type="protein sequence ID" value="KAK7392365.1"/>
    <property type="molecule type" value="Genomic_DNA"/>
</dbReference>
<comment type="caution">
    <text evidence="2">The sequence shown here is derived from an EMBL/GenBank/DDBJ whole genome shotgun (WGS) entry which is preliminary data.</text>
</comment>
<gene>
    <name evidence="2" type="ORF">VNO78_20801</name>
</gene>
<name>A0AAN9XHG7_PSOTE</name>
<feature type="compositionally biased region" description="Basic and acidic residues" evidence="1">
    <location>
        <begin position="27"/>
        <end position="43"/>
    </location>
</feature>
<reference evidence="2 3" key="1">
    <citation type="submission" date="2024-01" db="EMBL/GenBank/DDBJ databases">
        <title>The genomes of 5 underutilized Papilionoideae crops provide insights into root nodulation and disease resistanc.</title>
        <authorList>
            <person name="Jiang F."/>
        </authorList>
    </citation>
    <scope>NUCLEOTIDE SEQUENCE [LARGE SCALE GENOMIC DNA]</scope>
    <source>
        <strain evidence="2">DUOXIRENSHENG_FW03</strain>
        <tissue evidence="2">Leaves</tissue>
    </source>
</reference>
<feature type="compositionally biased region" description="Basic and acidic residues" evidence="1">
    <location>
        <begin position="61"/>
        <end position="83"/>
    </location>
</feature>
<sequence>MDINPLPFDFSSSFYFEASGDSEEPDSDPKAPDPDADAHAHADDNDDALSCNNYHGSAAESHGDDSCDQEHDHHDNDEKKEDQNAVVYGISSCEDDEMQEQHIKSFVSFDSGQDFADEMEKNRLFWEACLAS</sequence>
<protein>
    <submittedName>
        <fullName evidence="2">Uncharacterized protein</fullName>
    </submittedName>
</protein>
<organism evidence="2 3">
    <name type="scientific">Psophocarpus tetragonolobus</name>
    <name type="common">Winged bean</name>
    <name type="synonym">Dolichos tetragonolobus</name>
    <dbReference type="NCBI Taxonomy" id="3891"/>
    <lineage>
        <taxon>Eukaryota</taxon>
        <taxon>Viridiplantae</taxon>
        <taxon>Streptophyta</taxon>
        <taxon>Embryophyta</taxon>
        <taxon>Tracheophyta</taxon>
        <taxon>Spermatophyta</taxon>
        <taxon>Magnoliopsida</taxon>
        <taxon>eudicotyledons</taxon>
        <taxon>Gunneridae</taxon>
        <taxon>Pentapetalae</taxon>
        <taxon>rosids</taxon>
        <taxon>fabids</taxon>
        <taxon>Fabales</taxon>
        <taxon>Fabaceae</taxon>
        <taxon>Papilionoideae</taxon>
        <taxon>50 kb inversion clade</taxon>
        <taxon>NPAAA clade</taxon>
        <taxon>indigoferoid/millettioid clade</taxon>
        <taxon>Phaseoleae</taxon>
        <taxon>Psophocarpus</taxon>
    </lineage>
</organism>
<proteinExistence type="predicted"/>
<evidence type="ECO:0000313" key="3">
    <source>
        <dbReference type="Proteomes" id="UP001386955"/>
    </source>
</evidence>
<dbReference type="Proteomes" id="UP001386955">
    <property type="component" value="Unassembled WGS sequence"/>
</dbReference>
<feature type="region of interest" description="Disordered" evidence="1">
    <location>
        <begin position="1"/>
        <end position="87"/>
    </location>
</feature>
<accession>A0AAN9XHG7</accession>
<dbReference type="AlphaFoldDB" id="A0AAN9XHG7"/>
<keyword evidence="3" id="KW-1185">Reference proteome</keyword>
<dbReference type="PANTHER" id="PTHR35726:SF8">
    <property type="match status" value="1"/>
</dbReference>
<dbReference type="PANTHER" id="PTHR35726">
    <property type="entry name" value="GLUTAMIC ACID-RICH PROTEIN-LIKE"/>
    <property type="match status" value="1"/>
</dbReference>
<evidence type="ECO:0000256" key="1">
    <source>
        <dbReference type="SAM" id="MobiDB-lite"/>
    </source>
</evidence>